<dbReference type="EMBL" id="RCML01000490">
    <property type="protein sequence ID" value="KAG2975520.1"/>
    <property type="molecule type" value="Genomic_DNA"/>
</dbReference>
<dbReference type="EMBL" id="MJFZ01000577">
    <property type="protein sequence ID" value="RAW27267.1"/>
    <property type="molecule type" value="Genomic_DNA"/>
</dbReference>
<dbReference type="EMBL" id="RCMI01001472">
    <property type="protein sequence ID" value="KAG2884757.1"/>
    <property type="molecule type" value="Genomic_DNA"/>
</dbReference>
<evidence type="ECO:0000313" key="6">
    <source>
        <dbReference type="EMBL" id="RAW27267.1"/>
    </source>
</evidence>
<organism evidence="6 7">
    <name type="scientific">Phytophthora cactorum</name>
    <dbReference type="NCBI Taxonomy" id="29920"/>
    <lineage>
        <taxon>Eukaryota</taxon>
        <taxon>Sar</taxon>
        <taxon>Stramenopiles</taxon>
        <taxon>Oomycota</taxon>
        <taxon>Peronosporomycetes</taxon>
        <taxon>Peronosporales</taxon>
        <taxon>Peronosporaceae</taxon>
        <taxon>Phytophthora</taxon>
    </lineage>
</organism>
<proteinExistence type="predicted"/>
<dbReference type="EMBL" id="RCMV01000567">
    <property type="protein sequence ID" value="KAG3215307.1"/>
    <property type="molecule type" value="Genomic_DNA"/>
</dbReference>
<dbReference type="Proteomes" id="UP000760860">
    <property type="component" value="Unassembled WGS sequence"/>
</dbReference>
<accession>A0A329RRA2</accession>
<evidence type="ECO:0000313" key="5">
    <source>
        <dbReference type="EMBL" id="KAG3215307.1"/>
    </source>
</evidence>
<gene>
    <name evidence="6" type="ORF">PC110_g16331</name>
    <name evidence="1" type="ORF">PC113_g21402</name>
    <name evidence="2" type="ORF">PC115_g21239</name>
    <name evidence="3" type="ORF">PC117_g14641</name>
    <name evidence="4" type="ORF">PC118_g13871</name>
    <name evidence="5" type="ORF">PC129_g13807</name>
</gene>
<dbReference type="Proteomes" id="UP000774804">
    <property type="component" value="Unassembled WGS sequence"/>
</dbReference>
<evidence type="ECO:0000313" key="2">
    <source>
        <dbReference type="EMBL" id="KAG2884757.1"/>
    </source>
</evidence>
<dbReference type="Proteomes" id="UP000697107">
    <property type="component" value="Unassembled WGS sequence"/>
</dbReference>
<dbReference type="AlphaFoldDB" id="A0A329RRA2"/>
<comment type="caution">
    <text evidence="6">The sequence shown here is derived from an EMBL/GenBank/DDBJ whole genome shotgun (WGS) entry which is preliminary data.</text>
</comment>
<reference evidence="1" key="2">
    <citation type="submission" date="2018-10" db="EMBL/GenBank/DDBJ databases">
        <title>Effector identification in a new, highly contiguous assembly of the strawberry crown rot pathogen Phytophthora cactorum.</title>
        <authorList>
            <person name="Armitage A.D."/>
            <person name="Nellist C.F."/>
            <person name="Bates H."/>
            <person name="Vickerstaff R.J."/>
            <person name="Harrison R.J."/>
        </authorList>
    </citation>
    <scope>NUCLEOTIDE SEQUENCE</scope>
    <source>
        <strain evidence="1">15-7</strain>
        <strain evidence="2">4032</strain>
        <strain evidence="3">4040</strain>
        <strain evidence="4">P415</strain>
        <strain evidence="5">P421</strain>
    </source>
</reference>
<evidence type="ECO:0000313" key="4">
    <source>
        <dbReference type="EMBL" id="KAG2975520.1"/>
    </source>
</evidence>
<sequence>MFARHRLKTQGYIVLYHAIPEEMANSLRPMTRNDQNFWIHDTWDGVLHGEYRLRAFVSDADSQSLSEYLSGTARAFFLLLRRLSGAS</sequence>
<keyword evidence="7" id="KW-1185">Reference proteome</keyword>
<dbReference type="VEuPathDB" id="FungiDB:PC110_g16331"/>
<dbReference type="Proteomes" id="UP000736787">
    <property type="component" value="Unassembled WGS sequence"/>
</dbReference>
<reference evidence="6 7" key="1">
    <citation type="submission" date="2018-01" db="EMBL/GenBank/DDBJ databases">
        <title>Draft genome of the strawberry crown rot pathogen Phytophthora cactorum.</title>
        <authorList>
            <person name="Armitage A.D."/>
            <person name="Lysoe E."/>
            <person name="Nellist C.F."/>
            <person name="Harrison R.J."/>
            <person name="Brurberg M.B."/>
        </authorList>
    </citation>
    <scope>NUCLEOTIDE SEQUENCE [LARGE SCALE GENOMIC DNA]</scope>
    <source>
        <strain evidence="6 7">10300</strain>
    </source>
</reference>
<protein>
    <submittedName>
        <fullName evidence="6">Uncharacterized protein</fullName>
    </submittedName>
</protein>
<dbReference type="Proteomes" id="UP000251314">
    <property type="component" value="Unassembled WGS sequence"/>
</dbReference>
<dbReference type="EMBL" id="RCMG01001380">
    <property type="protein sequence ID" value="KAG2828779.1"/>
    <property type="molecule type" value="Genomic_DNA"/>
</dbReference>
<name>A0A329RRA2_9STRA</name>
<dbReference type="Proteomes" id="UP000735874">
    <property type="component" value="Unassembled WGS sequence"/>
</dbReference>
<evidence type="ECO:0000313" key="1">
    <source>
        <dbReference type="EMBL" id="KAG2828779.1"/>
    </source>
</evidence>
<dbReference type="OrthoDB" id="127841at2759"/>
<evidence type="ECO:0000313" key="3">
    <source>
        <dbReference type="EMBL" id="KAG2927271.1"/>
    </source>
</evidence>
<dbReference type="EMBL" id="RCMK01000464">
    <property type="protein sequence ID" value="KAG2927271.1"/>
    <property type="molecule type" value="Genomic_DNA"/>
</dbReference>
<evidence type="ECO:0000313" key="7">
    <source>
        <dbReference type="Proteomes" id="UP000251314"/>
    </source>
</evidence>